<protein>
    <submittedName>
        <fullName evidence="1">Uncharacterized protein</fullName>
    </submittedName>
</protein>
<dbReference type="Proteomes" id="UP000035740">
    <property type="component" value="Unassembled WGS sequence"/>
</dbReference>
<sequence length="88" mass="10053">MPKHIYNPHRWQAQDFFQALSKKRSMIEAAQQEAMRQRVVAQQQTNLRNLQFPSAGAVAAASPVAVDPHIRAKIREQQLKIAKHLAKK</sequence>
<organism evidence="1 2">
    <name type="scientific">Beta vulgaris subsp. vulgaris</name>
    <name type="common">Beet</name>
    <dbReference type="NCBI Taxonomy" id="3555"/>
    <lineage>
        <taxon>Eukaryota</taxon>
        <taxon>Viridiplantae</taxon>
        <taxon>Streptophyta</taxon>
        <taxon>Embryophyta</taxon>
        <taxon>Tracheophyta</taxon>
        <taxon>Spermatophyta</taxon>
        <taxon>Magnoliopsida</taxon>
        <taxon>eudicotyledons</taxon>
        <taxon>Gunneridae</taxon>
        <taxon>Pentapetalae</taxon>
        <taxon>Caryophyllales</taxon>
        <taxon>Chenopodiaceae</taxon>
        <taxon>Betoideae</taxon>
        <taxon>Beta</taxon>
    </lineage>
</organism>
<reference evidence="1 2" key="1">
    <citation type="journal article" date="2014" name="Nature">
        <title>The genome of the recently domesticated crop plant sugar beet (Beta vulgaris).</title>
        <authorList>
            <person name="Dohm J.C."/>
            <person name="Minoche A.E."/>
            <person name="Holtgrawe D."/>
            <person name="Capella-Gutierrez S."/>
            <person name="Zakrzewski F."/>
            <person name="Tafer H."/>
            <person name="Rupp O."/>
            <person name="Sorensen T.R."/>
            <person name="Stracke R."/>
            <person name="Reinhardt R."/>
            <person name="Goesmann A."/>
            <person name="Kraft T."/>
            <person name="Schulz B."/>
            <person name="Stadler P.F."/>
            <person name="Schmidt T."/>
            <person name="Gabaldon T."/>
            <person name="Lehrach H."/>
            <person name="Weisshaar B."/>
            <person name="Himmelbauer H."/>
        </authorList>
    </citation>
    <scope>NUCLEOTIDE SEQUENCE [LARGE SCALE GENOMIC DNA]</scope>
    <source>
        <tissue evidence="1">Taproot</tissue>
    </source>
</reference>
<keyword evidence="2" id="KW-1185">Reference proteome</keyword>
<evidence type="ECO:0000313" key="1">
    <source>
        <dbReference type="EMBL" id="KMS93600.1"/>
    </source>
</evidence>
<gene>
    <name evidence="1" type="ORF">BVRB_029840</name>
</gene>
<name>A0A0J8DS95_BETVV</name>
<proteinExistence type="predicted"/>
<evidence type="ECO:0000313" key="2">
    <source>
        <dbReference type="Proteomes" id="UP000035740"/>
    </source>
</evidence>
<dbReference type="AlphaFoldDB" id="A0A0J8DS95"/>
<dbReference type="EMBL" id="KQ100950">
    <property type="protein sequence ID" value="KMS93600.1"/>
    <property type="molecule type" value="Genomic_DNA"/>
</dbReference>
<accession>A0A0J8DS95</accession>
<dbReference type="Gramene" id="KMS93600">
    <property type="protein sequence ID" value="KMS93600"/>
    <property type="gene ID" value="BVRB_029840"/>
</dbReference>